<organism evidence="1">
    <name type="scientific">Geobacter metallireducens</name>
    <dbReference type="NCBI Taxonomy" id="28232"/>
    <lineage>
        <taxon>Bacteria</taxon>
        <taxon>Pseudomonadati</taxon>
        <taxon>Thermodesulfobacteriota</taxon>
        <taxon>Desulfuromonadia</taxon>
        <taxon>Geobacterales</taxon>
        <taxon>Geobacteraceae</taxon>
        <taxon>Geobacter</taxon>
    </lineage>
</organism>
<name>A0A831UC46_GEOME</name>
<accession>A0A831UC46</accession>
<dbReference type="InterPro" id="IPR027417">
    <property type="entry name" value="P-loop_NTPase"/>
</dbReference>
<dbReference type="SUPFAM" id="SSF52540">
    <property type="entry name" value="P-loop containing nucleoside triphosphate hydrolases"/>
    <property type="match status" value="1"/>
</dbReference>
<sequence length="259" mass="29886">MGKVLELVGGPPASGKSTYIRGKYGGRNSREFVHLDYDAMVVKEVERSCGRVPEQDVRDHVSMVYGFERSTVIYGDPARVTVDWPFCVSKRAEEYISMGRNADRFVECNFFTAQATEAWKRSLTRHVAGEYNAFTVFLNKDSDIAEALRPSFRIFLEAHRDMPASVERIFPQADAAYLWDNNERDAVPVLIATCRRGEKINVVDQARWDRFQYKREIDIDADFEVLDSRVEEFQGKPRTLFKVKYANVIRSGREKEFLI</sequence>
<dbReference type="Gene3D" id="3.40.50.300">
    <property type="entry name" value="P-loop containing nucleotide triphosphate hydrolases"/>
    <property type="match status" value="1"/>
</dbReference>
<reference evidence="1" key="1">
    <citation type="journal article" date="2020" name="mSystems">
        <title>Genome- and Community-Level Interaction Insights into Carbon Utilization and Element Cycling Functions of Hydrothermarchaeota in Hydrothermal Sediment.</title>
        <authorList>
            <person name="Zhou Z."/>
            <person name="Liu Y."/>
            <person name="Xu W."/>
            <person name="Pan J."/>
            <person name="Luo Z.H."/>
            <person name="Li M."/>
        </authorList>
    </citation>
    <scope>NUCLEOTIDE SEQUENCE [LARGE SCALE GENOMIC DNA]</scope>
    <source>
        <strain evidence="1">SpSt-349</strain>
    </source>
</reference>
<dbReference type="EMBL" id="DSOV01000018">
    <property type="protein sequence ID" value="HEN41782.1"/>
    <property type="molecule type" value="Genomic_DNA"/>
</dbReference>
<protein>
    <submittedName>
        <fullName evidence="1">Uncharacterized protein</fullName>
    </submittedName>
</protein>
<evidence type="ECO:0000313" key="1">
    <source>
        <dbReference type="EMBL" id="HEN41782.1"/>
    </source>
</evidence>
<proteinExistence type="predicted"/>
<comment type="caution">
    <text evidence="1">The sequence shown here is derived from an EMBL/GenBank/DDBJ whole genome shotgun (WGS) entry which is preliminary data.</text>
</comment>
<dbReference type="AlphaFoldDB" id="A0A831UC46"/>
<gene>
    <name evidence="1" type="ORF">ENQ87_05290</name>
</gene>